<dbReference type="Proteomes" id="UP001199916">
    <property type="component" value="Unassembled WGS sequence"/>
</dbReference>
<reference evidence="2 3" key="1">
    <citation type="submission" date="2021-11" db="EMBL/GenBank/DDBJ databases">
        <title>Draft genome sequence of Paenibacillus profundus YoMME, a new Gram-positive bacteria with exoelectrogenic properties.</title>
        <authorList>
            <person name="Hubenova Y."/>
            <person name="Hubenova E."/>
            <person name="Manasiev Y."/>
            <person name="Peykov S."/>
            <person name="Mitov M."/>
        </authorList>
    </citation>
    <scope>NUCLEOTIDE SEQUENCE [LARGE SCALE GENOMIC DNA]</scope>
    <source>
        <strain evidence="2 3">YoMME</strain>
    </source>
</reference>
<dbReference type="RefSeq" id="WP_233698280.1">
    <property type="nucleotide sequence ID" value="NZ_JAJNBZ010000022.1"/>
</dbReference>
<evidence type="ECO:0000313" key="3">
    <source>
        <dbReference type="Proteomes" id="UP001199916"/>
    </source>
</evidence>
<dbReference type="EMBL" id="JAJNBZ010000022">
    <property type="protein sequence ID" value="MCE5171960.1"/>
    <property type="molecule type" value="Genomic_DNA"/>
</dbReference>
<proteinExistence type="predicted"/>
<accession>A0ABS8YNQ3</accession>
<sequence>MRNKVKWFLCFALLLGSLQSLFVLPVAASTEQDETAESDVSAAAAPMRPFSYADRVLTNPVA</sequence>
<name>A0ABS8YNQ3_9BACL</name>
<organism evidence="2 3">
    <name type="scientific">Paenibacillus profundus</name>
    <dbReference type="NCBI Taxonomy" id="1173085"/>
    <lineage>
        <taxon>Bacteria</taxon>
        <taxon>Bacillati</taxon>
        <taxon>Bacillota</taxon>
        <taxon>Bacilli</taxon>
        <taxon>Bacillales</taxon>
        <taxon>Paenibacillaceae</taxon>
        <taxon>Paenibacillus</taxon>
    </lineage>
</organism>
<feature type="chain" id="PRO_5045955377" evidence="1">
    <location>
        <begin position="29"/>
        <end position="62"/>
    </location>
</feature>
<protein>
    <submittedName>
        <fullName evidence="2">Uncharacterized protein</fullName>
    </submittedName>
</protein>
<evidence type="ECO:0000256" key="1">
    <source>
        <dbReference type="SAM" id="SignalP"/>
    </source>
</evidence>
<comment type="caution">
    <text evidence="2">The sequence shown here is derived from an EMBL/GenBank/DDBJ whole genome shotgun (WGS) entry which is preliminary data.</text>
</comment>
<keyword evidence="3" id="KW-1185">Reference proteome</keyword>
<gene>
    <name evidence="2" type="ORF">LQV63_22010</name>
</gene>
<evidence type="ECO:0000313" key="2">
    <source>
        <dbReference type="EMBL" id="MCE5171960.1"/>
    </source>
</evidence>
<feature type="signal peptide" evidence="1">
    <location>
        <begin position="1"/>
        <end position="28"/>
    </location>
</feature>
<keyword evidence="1" id="KW-0732">Signal</keyword>